<dbReference type="InterPro" id="IPR036397">
    <property type="entry name" value="RNaseH_sf"/>
</dbReference>
<dbReference type="InterPro" id="IPR037056">
    <property type="entry name" value="RNase_H1_N_sf"/>
</dbReference>
<dbReference type="InterPro" id="IPR012337">
    <property type="entry name" value="RNaseH-like_sf"/>
</dbReference>
<evidence type="ECO:0000313" key="12">
    <source>
        <dbReference type="EMBL" id="KAK7503966.1"/>
    </source>
</evidence>
<evidence type="ECO:0000256" key="3">
    <source>
        <dbReference type="ARBA" id="ARBA00005300"/>
    </source>
</evidence>
<keyword evidence="8 9" id="KW-0460">Magnesium</keyword>
<dbReference type="InterPro" id="IPR011320">
    <property type="entry name" value="RNase_H1_N"/>
</dbReference>
<dbReference type="PIRSF" id="PIRSF036852">
    <property type="entry name" value="Ribonuclease_H1_euk"/>
    <property type="match status" value="1"/>
</dbReference>
<dbReference type="Gene3D" id="3.40.970.10">
    <property type="entry name" value="Ribonuclease H1, N-terminal domain"/>
    <property type="match status" value="1"/>
</dbReference>
<protein>
    <recommendedName>
        <fullName evidence="9">Ribonuclease H1</fullName>
        <shortName evidence="9">RNase H1</shortName>
        <ecNumber evidence="9">3.1.26.4</ecNumber>
    </recommendedName>
</protein>
<feature type="domain" description="RNase H type-1" evidence="11">
    <location>
        <begin position="217"/>
        <end position="363"/>
    </location>
</feature>
<feature type="region of interest" description="Disordered" evidence="10">
    <location>
        <begin position="53"/>
        <end position="109"/>
    </location>
</feature>
<dbReference type="GO" id="GO:0004523">
    <property type="term" value="F:RNA-DNA hybrid ribonuclease activity"/>
    <property type="evidence" value="ECO:0007669"/>
    <property type="project" value="UniProtKB-UniRule"/>
</dbReference>
<comment type="caution">
    <text evidence="12">The sequence shown here is derived from an EMBL/GenBank/DDBJ whole genome shotgun (WGS) entry which is preliminary data.</text>
</comment>
<evidence type="ECO:0000256" key="6">
    <source>
        <dbReference type="ARBA" id="ARBA00022759"/>
    </source>
</evidence>
<evidence type="ECO:0000256" key="9">
    <source>
        <dbReference type="PIRNR" id="PIRNR036852"/>
    </source>
</evidence>
<keyword evidence="5 9" id="KW-0479">Metal-binding</keyword>
<keyword evidence="13" id="KW-1185">Reference proteome</keyword>
<organism evidence="12 13">
    <name type="scientific">Batillaria attramentaria</name>
    <dbReference type="NCBI Taxonomy" id="370345"/>
    <lineage>
        <taxon>Eukaryota</taxon>
        <taxon>Metazoa</taxon>
        <taxon>Spiralia</taxon>
        <taxon>Lophotrochozoa</taxon>
        <taxon>Mollusca</taxon>
        <taxon>Gastropoda</taxon>
        <taxon>Caenogastropoda</taxon>
        <taxon>Sorbeoconcha</taxon>
        <taxon>Cerithioidea</taxon>
        <taxon>Batillariidae</taxon>
        <taxon>Batillaria</taxon>
    </lineage>
</organism>
<dbReference type="Proteomes" id="UP001519460">
    <property type="component" value="Unassembled WGS sequence"/>
</dbReference>
<evidence type="ECO:0000259" key="11">
    <source>
        <dbReference type="PROSITE" id="PS50879"/>
    </source>
</evidence>
<evidence type="ECO:0000256" key="7">
    <source>
        <dbReference type="ARBA" id="ARBA00022801"/>
    </source>
</evidence>
<keyword evidence="4 9" id="KW-0540">Nuclease</keyword>
<sequence length="368" mass="39737">MSFYAVKRGRNPGVYHTWPECQAQVKGFCKPVFKKFPTSEEAWAFVGTENMSGCDDASEQSSQRGSSYSTYSSTPSKPESSQNRSKFSSNRTNSNTTSPSSYSADTPTSPTAAFEAIGMLRATARALRSTAEQLLSSIDGLSSQIEQVASALHSSANGSASFAGSRRAEGVRDNLKRSFSDFTPLGGADAQPKKPKYMKKDPSGTTDSGFTGTPFPDDEGTPVYTDGASIDNGRATARAGIGVFWGHNSPHNVAERLAGKQTNNRAEIHAAKVAIQQAKRKGIKNLVLHTDSEFLINGITKWIRNWKRNGWKLSTGGPVVNREDFEELDAASQDMNVKWVHVRGHCGIEGNEAADRLANEGAQKSLPS</sequence>
<evidence type="ECO:0000313" key="13">
    <source>
        <dbReference type="Proteomes" id="UP001519460"/>
    </source>
</evidence>
<dbReference type="SUPFAM" id="SSF55658">
    <property type="entry name" value="L9 N-domain-like"/>
    <property type="match status" value="1"/>
</dbReference>
<dbReference type="InterPro" id="IPR017067">
    <property type="entry name" value="RNase_H1_euk"/>
</dbReference>
<gene>
    <name evidence="12" type="ORF">BaRGS_00004698</name>
</gene>
<reference evidence="12 13" key="1">
    <citation type="journal article" date="2023" name="Sci. Data">
        <title>Genome assembly of the Korean intertidal mud-creeper Batillaria attramentaria.</title>
        <authorList>
            <person name="Patra A.K."/>
            <person name="Ho P.T."/>
            <person name="Jun S."/>
            <person name="Lee S.J."/>
            <person name="Kim Y."/>
            <person name="Won Y.J."/>
        </authorList>
    </citation>
    <scope>NUCLEOTIDE SEQUENCE [LARGE SCALE GENOMIC DNA]</scope>
    <source>
        <strain evidence="12">Wonlab-2016</strain>
    </source>
</reference>
<evidence type="ECO:0000256" key="2">
    <source>
        <dbReference type="ARBA" id="ARBA00001946"/>
    </source>
</evidence>
<dbReference type="CDD" id="cd09280">
    <property type="entry name" value="RNase_HI_eukaryote_like"/>
    <property type="match status" value="1"/>
</dbReference>
<comment type="catalytic activity">
    <reaction evidence="1 9">
        <text>Endonucleolytic cleavage to 5'-phosphomonoester.</text>
        <dbReference type="EC" id="3.1.26.4"/>
    </reaction>
</comment>
<accession>A0ABD0LWQ9</accession>
<dbReference type="EMBL" id="JACVVK020000017">
    <property type="protein sequence ID" value="KAK7503966.1"/>
    <property type="molecule type" value="Genomic_DNA"/>
</dbReference>
<dbReference type="Pfam" id="PF01693">
    <property type="entry name" value="Cauli_VI"/>
    <property type="match status" value="1"/>
</dbReference>
<dbReference type="PANTHER" id="PTHR10642:SF26">
    <property type="entry name" value="RIBONUCLEASE H1"/>
    <property type="match status" value="1"/>
</dbReference>
<dbReference type="GO" id="GO:0000287">
    <property type="term" value="F:magnesium ion binding"/>
    <property type="evidence" value="ECO:0007669"/>
    <property type="project" value="UniProtKB-UniRule"/>
</dbReference>
<dbReference type="PROSITE" id="PS50879">
    <property type="entry name" value="RNASE_H_1"/>
    <property type="match status" value="1"/>
</dbReference>
<dbReference type="GO" id="GO:0003676">
    <property type="term" value="F:nucleic acid binding"/>
    <property type="evidence" value="ECO:0007669"/>
    <property type="project" value="UniProtKB-UniRule"/>
</dbReference>
<evidence type="ECO:0000256" key="1">
    <source>
        <dbReference type="ARBA" id="ARBA00000077"/>
    </source>
</evidence>
<dbReference type="InterPro" id="IPR050092">
    <property type="entry name" value="RNase_H"/>
</dbReference>
<dbReference type="Gene3D" id="3.30.420.10">
    <property type="entry name" value="Ribonuclease H-like superfamily/Ribonuclease H"/>
    <property type="match status" value="1"/>
</dbReference>
<comment type="similarity">
    <text evidence="3 9">Belongs to the RNase H family.</text>
</comment>
<feature type="compositionally biased region" description="Low complexity" evidence="10">
    <location>
        <begin position="59"/>
        <end position="103"/>
    </location>
</feature>
<comment type="function">
    <text evidence="9">Endonuclease that specifically degrades the RNA of RNA-DNA hybrids.</text>
</comment>
<feature type="region of interest" description="Disordered" evidence="10">
    <location>
        <begin position="177"/>
        <end position="226"/>
    </location>
</feature>
<dbReference type="InterPro" id="IPR009027">
    <property type="entry name" value="Ribosomal_bL9/RNase_H1_N"/>
</dbReference>
<comment type="cofactor">
    <cofactor evidence="2 9">
        <name>Mg(2+)</name>
        <dbReference type="ChEBI" id="CHEBI:18420"/>
    </cofactor>
</comment>
<evidence type="ECO:0000256" key="5">
    <source>
        <dbReference type="ARBA" id="ARBA00022723"/>
    </source>
</evidence>
<dbReference type="FunFam" id="3.40.970.10:FF:000001">
    <property type="entry name" value="Ribonuclease H1"/>
    <property type="match status" value="1"/>
</dbReference>
<dbReference type="InterPro" id="IPR002156">
    <property type="entry name" value="RNaseH_domain"/>
</dbReference>
<dbReference type="Pfam" id="PF00075">
    <property type="entry name" value="RNase_H"/>
    <property type="match status" value="1"/>
</dbReference>
<dbReference type="EC" id="3.1.26.4" evidence="9"/>
<keyword evidence="6 9" id="KW-0255">Endonuclease</keyword>
<evidence type="ECO:0000256" key="8">
    <source>
        <dbReference type="ARBA" id="ARBA00022842"/>
    </source>
</evidence>
<name>A0ABD0LWQ9_9CAEN</name>
<dbReference type="AlphaFoldDB" id="A0ABD0LWQ9"/>
<keyword evidence="7 9" id="KW-0378">Hydrolase</keyword>
<evidence type="ECO:0000256" key="4">
    <source>
        <dbReference type="ARBA" id="ARBA00022722"/>
    </source>
</evidence>
<dbReference type="FunFam" id="3.30.420.10:FF:000115">
    <property type="entry name" value="Ribonuclease H"/>
    <property type="match status" value="1"/>
</dbReference>
<dbReference type="SUPFAM" id="SSF53098">
    <property type="entry name" value="Ribonuclease H-like"/>
    <property type="match status" value="1"/>
</dbReference>
<dbReference type="PANTHER" id="PTHR10642">
    <property type="entry name" value="RIBONUCLEASE H1"/>
    <property type="match status" value="1"/>
</dbReference>
<proteinExistence type="inferred from homology"/>
<evidence type="ECO:0000256" key="10">
    <source>
        <dbReference type="SAM" id="MobiDB-lite"/>
    </source>
</evidence>